<keyword evidence="3" id="KW-1185">Reference proteome</keyword>
<accession>A0ABY6H2K8</accession>
<proteinExistence type="predicted"/>
<feature type="chain" id="PRO_5045818654" evidence="1">
    <location>
        <begin position="20"/>
        <end position="341"/>
    </location>
</feature>
<evidence type="ECO:0000313" key="2">
    <source>
        <dbReference type="EMBL" id="UYM18364.1"/>
    </source>
</evidence>
<reference evidence="2" key="1">
    <citation type="submission" date="2022-10" db="EMBL/GenBank/DDBJ databases">
        <title>Completed Genome Sequence of two octocoral isolated bacterium, Endozoicomonas euniceicola EF212T and Endozoicomonas gorgoniicola PS125T.</title>
        <authorList>
            <person name="Chiou Y.-J."/>
            <person name="Chen Y.-H."/>
        </authorList>
    </citation>
    <scope>NUCLEOTIDE SEQUENCE</scope>
    <source>
        <strain evidence="2">EF212</strain>
    </source>
</reference>
<dbReference type="RefSeq" id="WP_262601127.1">
    <property type="nucleotide sequence ID" value="NZ_CP103300.1"/>
</dbReference>
<sequence length="341" mass="39426">MKKLPLLFLLLLVISRIEANLVGFPDEAVQLGYQPNKSMAVWHLFEGKAKDIRQLSFDRASSTQHDTVFSVKSSGKDWFVKIVSVDLEDEKPKHFEYEWELKAQPEKYALLEKVNGKIVFADRAAFFIYDGSLYYVASYPFVPGKTIDSVVEQYIKAERSTDSVMFYKALYRYAQVSALLNFDPDNIPKKGEDILERPAQIYLEDRNGFNELYDETQDTIYLIDYPLDHELYQVDIPVKHYMYAIIELFDDPVGEEVCGVNNTCLPIIINIFIRGYSDALPKYGYDFLSRTIGNYILEIAEKGCNDELEELNISIDDEDKDPEDFCELKKQLLQIMPDLNV</sequence>
<feature type="signal peptide" evidence="1">
    <location>
        <begin position="1"/>
        <end position="19"/>
    </location>
</feature>
<organism evidence="2 3">
    <name type="scientific">Endozoicomonas euniceicola</name>
    <dbReference type="NCBI Taxonomy" id="1234143"/>
    <lineage>
        <taxon>Bacteria</taxon>
        <taxon>Pseudomonadati</taxon>
        <taxon>Pseudomonadota</taxon>
        <taxon>Gammaproteobacteria</taxon>
        <taxon>Oceanospirillales</taxon>
        <taxon>Endozoicomonadaceae</taxon>
        <taxon>Endozoicomonas</taxon>
    </lineage>
</organism>
<name>A0ABY6H2K8_9GAMM</name>
<protein>
    <submittedName>
        <fullName evidence="2">Uncharacterized protein</fullName>
    </submittedName>
</protein>
<gene>
    <name evidence="2" type="ORF">NX720_10795</name>
</gene>
<evidence type="ECO:0000313" key="3">
    <source>
        <dbReference type="Proteomes" id="UP001163255"/>
    </source>
</evidence>
<keyword evidence="1" id="KW-0732">Signal</keyword>
<evidence type="ECO:0000256" key="1">
    <source>
        <dbReference type="SAM" id="SignalP"/>
    </source>
</evidence>
<dbReference type="Proteomes" id="UP001163255">
    <property type="component" value="Chromosome"/>
</dbReference>
<dbReference type="EMBL" id="CP103300">
    <property type="protein sequence ID" value="UYM18364.1"/>
    <property type="molecule type" value="Genomic_DNA"/>
</dbReference>